<keyword evidence="13" id="KW-1185">Reference proteome</keyword>
<evidence type="ECO:0000256" key="7">
    <source>
        <dbReference type="ARBA" id="ARBA00048741"/>
    </source>
</evidence>
<keyword evidence="8" id="KW-0028">Amino-acid biosynthesis</keyword>
<dbReference type="InterPro" id="IPR006426">
    <property type="entry name" value="Asn_synth_AEB"/>
</dbReference>
<evidence type="ECO:0000259" key="11">
    <source>
        <dbReference type="PROSITE" id="PS51278"/>
    </source>
</evidence>
<proteinExistence type="inferred from homology"/>
<evidence type="ECO:0000256" key="9">
    <source>
        <dbReference type="PIRSR" id="PIRSR001589-2"/>
    </source>
</evidence>
<accession>A0A853I6W5</accession>
<dbReference type="NCBIfam" id="TIGR01536">
    <property type="entry name" value="asn_synth_AEB"/>
    <property type="match status" value="1"/>
</dbReference>
<feature type="binding site" evidence="9">
    <location>
        <begin position="361"/>
        <end position="362"/>
    </location>
    <ligand>
        <name>ATP</name>
        <dbReference type="ChEBI" id="CHEBI:30616"/>
    </ligand>
</feature>
<evidence type="ECO:0000256" key="3">
    <source>
        <dbReference type="ARBA" id="ARBA00012737"/>
    </source>
</evidence>
<comment type="catalytic activity">
    <reaction evidence="7">
        <text>L-aspartate + L-glutamine + ATP + H2O = L-asparagine + L-glutamate + AMP + diphosphate + H(+)</text>
        <dbReference type="Rhea" id="RHEA:12228"/>
        <dbReference type="ChEBI" id="CHEBI:15377"/>
        <dbReference type="ChEBI" id="CHEBI:15378"/>
        <dbReference type="ChEBI" id="CHEBI:29985"/>
        <dbReference type="ChEBI" id="CHEBI:29991"/>
        <dbReference type="ChEBI" id="CHEBI:30616"/>
        <dbReference type="ChEBI" id="CHEBI:33019"/>
        <dbReference type="ChEBI" id="CHEBI:58048"/>
        <dbReference type="ChEBI" id="CHEBI:58359"/>
        <dbReference type="ChEBI" id="CHEBI:456215"/>
        <dbReference type="EC" id="6.3.5.4"/>
    </reaction>
</comment>
<feature type="active site" description="For GATase activity" evidence="8">
    <location>
        <position position="2"/>
    </location>
</feature>
<dbReference type="Gene3D" id="3.40.50.620">
    <property type="entry name" value="HUPs"/>
    <property type="match status" value="1"/>
</dbReference>
<keyword evidence="5 9" id="KW-0067">ATP-binding</keyword>
<dbReference type="InterPro" id="IPR001962">
    <property type="entry name" value="Asn_synthase"/>
</dbReference>
<dbReference type="Proteomes" id="UP000569732">
    <property type="component" value="Unassembled WGS sequence"/>
</dbReference>
<keyword evidence="12" id="KW-0436">Ligase</keyword>
<gene>
    <name evidence="12" type="primary">asnB</name>
    <name evidence="12" type="ORF">H0A36_06575</name>
</gene>
<dbReference type="EMBL" id="JACCKB010000006">
    <property type="protein sequence ID" value="NYZ65671.1"/>
    <property type="molecule type" value="Genomic_DNA"/>
</dbReference>
<evidence type="ECO:0000313" key="12">
    <source>
        <dbReference type="EMBL" id="NYZ65671.1"/>
    </source>
</evidence>
<evidence type="ECO:0000256" key="8">
    <source>
        <dbReference type="PIRSR" id="PIRSR001589-1"/>
    </source>
</evidence>
<dbReference type="GO" id="GO:0006529">
    <property type="term" value="P:asparagine biosynthetic process"/>
    <property type="evidence" value="ECO:0007669"/>
    <property type="project" value="UniProtKB-KW"/>
</dbReference>
<dbReference type="CDD" id="cd01991">
    <property type="entry name" value="Asn_synthase_B_C"/>
    <property type="match status" value="1"/>
</dbReference>
<dbReference type="PANTHER" id="PTHR43284">
    <property type="entry name" value="ASPARAGINE SYNTHETASE (GLUTAMINE-HYDROLYZING)"/>
    <property type="match status" value="1"/>
</dbReference>
<dbReference type="SUPFAM" id="SSF56235">
    <property type="entry name" value="N-terminal nucleophile aminohydrolases (Ntn hydrolases)"/>
    <property type="match status" value="1"/>
</dbReference>
<feature type="binding site" evidence="9">
    <location>
        <position position="99"/>
    </location>
    <ligand>
        <name>L-glutamine</name>
        <dbReference type="ChEBI" id="CHEBI:58359"/>
    </ligand>
</feature>
<comment type="similarity">
    <text evidence="2">Belongs to the asparagine synthetase family.</text>
</comment>
<evidence type="ECO:0000256" key="4">
    <source>
        <dbReference type="ARBA" id="ARBA00022741"/>
    </source>
</evidence>
<dbReference type="PANTHER" id="PTHR43284:SF1">
    <property type="entry name" value="ASPARAGINE SYNTHETASE"/>
    <property type="match status" value="1"/>
</dbReference>
<dbReference type="CDD" id="cd00712">
    <property type="entry name" value="AsnB"/>
    <property type="match status" value="1"/>
</dbReference>
<dbReference type="AlphaFoldDB" id="A0A853I6W5"/>
<keyword evidence="8" id="KW-0061">Asparagine biosynthesis</keyword>
<sequence length="615" mass="71136">MCGITFIYSKNNDSYSLFKRTQLAVNRLYHRGPDQQNIISIENAVLGHTRLSIIDISSSMQPMHTPDKRYWLVFNGEIYNYKELKSSLADKWFFNSAGDTEVILAGLALYGDSFIKLMEGMWAIAFWDTKEKKLTLSRDPFGKKPLYFKMAKEEFMCSSELPALKALDQTPWSEDLNSTSDYFSYGICLPGHTFYKDVKEVLPGHNLTWSPGNTYSTEPYWQLETKRIQDINNHSYEKLEDLLLKSIKKRLVADVEIGAFLSGGIDSSLIVSLISNKIKNNLKTFTVSFCNKSYDESKFAKEISKKFNTQHIISNFDLSSSHKTIIPLITNSIGQPFSDASILPTYLLSKVTSSYVKVALSGDGADEVFSGYQRYQARVLYNWFFRLPKTLRKNIKIILDYIPEPMVHHSASLIKKAKLFIELAEEYQKEPNYTAPLVFNSSLQKRLCPELTGYGHIINTLPEETELDGVEQMMRRDMLIYLPQDILLKIDRASMANSLEVRSPFLDTQLVNFAFTFPPNYHRSWLQGKKILRKTFQPSLPKKIWRRRKQGFSVPIQKWFQNELGRNLREIILETNSPLCKNTVLALLDEHCKLHKDYSIQLWAIYIYLIWREAN</sequence>
<dbReference type="InterPro" id="IPR014729">
    <property type="entry name" value="Rossmann-like_a/b/a_fold"/>
</dbReference>
<keyword evidence="6 8" id="KW-0315">Glutamine amidotransferase</keyword>
<evidence type="ECO:0000256" key="1">
    <source>
        <dbReference type="ARBA" id="ARBA00005187"/>
    </source>
</evidence>
<evidence type="ECO:0000256" key="10">
    <source>
        <dbReference type="PIRSR" id="PIRSR001589-3"/>
    </source>
</evidence>
<evidence type="ECO:0000256" key="6">
    <source>
        <dbReference type="ARBA" id="ARBA00022962"/>
    </source>
</evidence>
<organism evidence="12 13">
    <name type="scientific">Spartinivicinus marinus</name>
    <dbReference type="NCBI Taxonomy" id="2994442"/>
    <lineage>
        <taxon>Bacteria</taxon>
        <taxon>Pseudomonadati</taxon>
        <taxon>Pseudomonadota</taxon>
        <taxon>Gammaproteobacteria</taxon>
        <taxon>Oceanospirillales</taxon>
        <taxon>Zooshikellaceae</taxon>
        <taxon>Spartinivicinus</taxon>
    </lineage>
</organism>
<dbReference type="GO" id="GO:0005829">
    <property type="term" value="C:cytosol"/>
    <property type="evidence" value="ECO:0007669"/>
    <property type="project" value="TreeGrafter"/>
</dbReference>
<dbReference type="InterPro" id="IPR029055">
    <property type="entry name" value="Ntn_hydrolases_N"/>
</dbReference>
<evidence type="ECO:0000256" key="5">
    <source>
        <dbReference type="ARBA" id="ARBA00022840"/>
    </source>
</evidence>
<dbReference type="PROSITE" id="PS51278">
    <property type="entry name" value="GATASE_TYPE_2"/>
    <property type="match status" value="1"/>
</dbReference>
<comment type="pathway">
    <text evidence="1">Amino-acid biosynthesis; L-asparagine biosynthesis; L-asparagine from L-aspartate (L-Gln route): step 1/1.</text>
</comment>
<reference evidence="12 13" key="1">
    <citation type="submission" date="2020-07" db="EMBL/GenBank/DDBJ databases">
        <title>Endozoicomonas sp. nov., isolated from sediment.</title>
        <authorList>
            <person name="Gu T."/>
        </authorList>
    </citation>
    <scope>NUCLEOTIDE SEQUENCE [LARGE SCALE GENOMIC DNA]</scope>
    <source>
        <strain evidence="12 13">SM1973</strain>
    </source>
</reference>
<dbReference type="PIRSF" id="PIRSF001589">
    <property type="entry name" value="Asn_synthetase_glu-h"/>
    <property type="match status" value="1"/>
</dbReference>
<feature type="binding site" evidence="9">
    <location>
        <position position="287"/>
    </location>
    <ligand>
        <name>ATP</name>
        <dbReference type="ChEBI" id="CHEBI:30616"/>
    </ligand>
</feature>
<dbReference type="Gene3D" id="3.60.20.10">
    <property type="entry name" value="Glutamine Phosphoribosylpyrophosphate, subunit 1, domain 1"/>
    <property type="match status" value="1"/>
</dbReference>
<dbReference type="EC" id="6.3.5.4" evidence="3"/>
<feature type="site" description="Important for beta-aspartyl-AMP intermediate formation" evidence="10">
    <location>
        <position position="363"/>
    </location>
</feature>
<evidence type="ECO:0000256" key="2">
    <source>
        <dbReference type="ARBA" id="ARBA00005752"/>
    </source>
</evidence>
<feature type="domain" description="Glutamine amidotransferase type-2" evidence="11">
    <location>
        <begin position="2"/>
        <end position="212"/>
    </location>
</feature>
<dbReference type="GO" id="GO:0004066">
    <property type="term" value="F:asparagine synthase (glutamine-hydrolyzing) activity"/>
    <property type="evidence" value="ECO:0007669"/>
    <property type="project" value="UniProtKB-EC"/>
</dbReference>
<dbReference type="InterPro" id="IPR017932">
    <property type="entry name" value="GATase_2_dom"/>
</dbReference>
<dbReference type="InterPro" id="IPR033738">
    <property type="entry name" value="AsnB_N"/>
</dbReference>
<evidence type="ECO:0000313" key="13">
    <source>
        <dbReference type="Proteomes" id="UP000569732"/>
    </source>
</evidence>
<protein>
    <recommendedName>
        <fullName evidence="3">asparagine synthase (glutamine-hydrolyzing)</fullName>
        <ecNumber evidence="3">6.3.5.4</ecNumber>
    </recommendedName>
</protein>
<comment type="caution">
    <text evidence="12">The sequence shown here is derived from an EMBL/GenBank/DDBJ whole genome shotgun (WGS) entry which is preliminary data.</text>
</comment>
<dbReference type="Pfam" id="PF00733">
    <property type="entry name" value="Asn_synthase"/>
    <property type="match status" value="1"/>
</dbReference>
<dbReference type="Pfam" id="PF13537">
    <property type="entry name" value="GATase_7"/>
    <property type="match status" value="1"/>
</dbReference>
<dbReference type="RefSeq" id="WP_180567700.1">
    <property type="nucleotide sequence ID" value="NZ_JACCKB010000006.1"/>
</dbReference>
<dbReference type="SUPFAM" id="SSF52402">
    <property type="entry name" value="Adenine nucleotide alpha hydrolases-like"/>
    <property type="match status" value="1"/>
</dbReference>
<name>A0A853I6W5_9GAMM</name>
<keyword evidence="4 9" id="KW-0547">Nucleotide-binding</keyword>
<dbReference type="GO" id="GO:0005524">
    <property type="term" value="F:ATP binding"/>
    <property type="evidence" value="ECO:0007669"/>
    <property type="project" value="UniProtKB-KW"/>
</dbReference>
<dbReference type="InterPro" id="IPR051786">
    <property type="entry name" value="ASN_synthetase/amidase"/>
</dbReference>